<evidence type="ECO:0000256" key="6">
    <source>
        <dbReference type="ARBA" id="ARBA00023132"/>
    </source>
</evidence>
<feature type="region of interest" description="Disordered" evidence="8">
    <location>
        <begin position="366"/>
        <end position="494"/>
    </location>
</feature>
<keyword evidence="2" id="KW-0813">Transport</keyword>
<evidence type="ECO:0000256" key="3">
    <source>
        <dbReference type="ARBA" id="ARBA00022816"/>
    </source>
</evidence>
<dbReference type="Proteomes" id="UP000612746">
    <property type="component" value="Unassembled WGS sequence"/>
</dbReference>
<feature type="compositionally biased region" description="Low complexity" evidence="8">
    <location>
        <begin position="177"/>
        <end position="190"/>
    </location>
</feature>
<comment type="subcellular location">
    <subcellularLocation>
        <location evidence="1">Nucleus</location>
        <location evidence="1">Nuclear pore complex</location>
    </subcellularLocation>
</comment>
<dbReference type="OrthoDB" id="2538017at2759"/>
<feature type="compositionally biased region" description="Polar residues" evidence="8">
    <location>
        <begin position="224"/>
        <end position="233"/>
    </location>
</feature>
<comment type="caution">
    <text evidence="9">The sequence shown here is derived from an EMBL/GenBank/DDBJ whole genome shotgun (WGS) entry which is preliminary data.</text>
</comment>
<evidence type="ECO:0000256" key="1">
    <source>
        <dbReference type="ARBA" id="ARBA00004567"/>
    </source>
</evidence>
<feature type="compositionally biased region" description="Low complexity" evidence="8">
    <location>
        <begin position="322"/>
        <end position="331"/>
    </location>
</feature>
<keyword evidence="10" id="KW-1185">Reference proteome</keyword>
<feature type="compositionally biased region" description="Polar residues" evidence="8">
    <location>
        <begin position="191"/>
        <end position="200"/>
    </location>
</feature>
<feature type="compositionally biased region" description="Polar residues" evidence="8">
    <location>
        <begin position="120"/>
        <end position="164"/>
    </location>
</feature>
<feature type="region of interest" description="Disordered" evidence="8">
    <location>
        <begin position="322"/>
        <end position="351"/>
    </location>
</feature>
<feature type="compositionally biased region" description="Low complexity" evidence="8">
    <location>
        <begin position="373"/>
        <end position="382"/>
    </location>
</feature>
<evidence type="ECO:0000313" key="9">
    <source>
        <dbReference type="EMBL" id="KAG2184131.1"/>
    </source>
</evidence>
<dbReference type="GO" id="GO:0051028">
    <property type="term" value="P:mRNA transport"/>
    <property type="evidence" value="ECO:0007669"/>
    <property type="project" value="UniProtKB-KW"/>
</dbReference>
<sequence>MRYEVNYIATYNRLQSGRKPVFRFGAGGSAKNTKDPQVNFVFQLPGGGTSTPGGFNFAPPTTPTANSSFNFGTNAAAPAPAFGNPSSTFGAAPQPPTPTNQQPSFNFSTQPAKPSPLGFGTNNAAQNTSVFGAPSQASPFGAQPSTPTGTFGQAAQNNAFSFGASNPPAVASPFDKPSSTTTPTSSVPTSQFAFGSNQPAASPFGAPSNNALPSPLRRAVSDVSGLNQNSPLNKPTFASGNMFGGMAATSTPSATIPPSVASAVPSSTSFAFGSTSSGITATAAPATSAMPTASTSGFSFGASSLAPASPAINASTSGFSFGASSPASTPTKTEPPKAIGGFSFGAPSTPSATSSAASKPFFSFTKPAESDTKATPATTPTAEPKKTESSAFSFVKSETSAAATTTSTSSAAPTFSFNSPSTSKADQTPSLLTSKPADGGSAAKTFSFGTSTATTTPSTTTATSTAPKFSFGPSTSEKKADSATTTGAATTSASAAPAIPTIQVPAQPAQPSEFSFDKILEQMKLTSISMPQEIQFSLANAGMPGKMNGQQAMILQSTTFPFDKIEPITRHSELPDDARNQLDEVEKYMKSEMQVCDFLTKNKMVSKAEQIQRVKKDTESMTKQMEGLYSRLKGHLEIIEQLWNGVDYQHRNVVQASEIVDNYKTLNHQSRWAFGYGVHNNYFALLARNFEIRLERYRQNIVDIEATITSMSRHKNVGPKVRYPSIDVTDTMRLQHDSLLRATGRVVEVHEDLDIHKQRYKQYHELLYGQVVDPLNERSNRPLSDFQEYLQPLPSTS</sequence>
<keyword evidence="3" id="KW-0509">mRNA transport</keyword>
<evidence type="ECO:0000256" key="7">
    <source>
        <dbReference type="ARBA" id="ARBA00023242"/>
    </source>
</evidence>
<dbReference type="InterPro" id="IPR024882">
    <property type="entry name" value="NUP58/p45/49"/>
</dbReference>
<dbReference type="GO" id="GO:0017056">
    <property type="term" value="F:structural constituent of nuclear pore"/>
    <property type="evidence" value="ECO:0007669"/>
    <property type="project" value="InterPro"/>
</dbReference>
<evidence type="ECO:0000256" key="8">
    <source>
        <dbReference type="SAM" id="MobiDB-lite"/>
    </source>
</evidence>
<feature type="compositionally biased region" description="Polar residues" evidence="8">
    <location>
        <begin position="422"/>
        <end position="433"/>
    </location>
</feature>
<feature type="compositionally biased region" description="Low complexity" evidence="8">
    <location>
        <begin position="76"/>
        <end position="85"/>
    </location>
</feature>
<feature type="region of interest" description="Disordered" evidence="8">
    <location>
        <begin position="76"/>
        <end position="233"/>
    </location>
</feature>
<keyword evidence="4" id="KW-0653">Protein transport</keyword>
<gene>
    <name evidence="9" type="ORF">INT44_009146</name>
</gene>
<feature type="compositionally biased region" description="Polar residues" evidence="8">
    <location>
        <begin position="389"/>
        <end position="398"/>
    </location>
</feature>
<dbReference type="PANTHER" id="PTHR13437:SF2">
    <property type="entry name" value="NUCLEOPORIN P58_P45"/>
    <property type="match status" value="1"/>
</dbReference>
<evidence type="ECO:0000313" key="10">
    <source>
        <dbReference type="Proteomes" id="UP000612746"/>
    </source>
</evidence>
<dbReference type="GO" id="GO:0008139">
    <property type="term" value="F:nuclear localization sequence binding"/>
    <property type="evidence" value="ECO:0007669"/>
    <property type="project" value="InterPro"/>
</dbReference>
<keyword evidence="6" id="KW-0906">Nuclear pore complex</keyword>
<dbReference type="GO" id="GO:0005643">
    <property type="term" value="C:nuclear pore"/>
    <property type="evidence" value="ECO:0007669"/>
    <property type="project" value="UniProtKB-SubCell"/>
</dbReference>
<protein>
    <submittedName>
        <fullName evidence="9">Uncharacterized protein</fullName>
    </submittedName>
</protein>
<reference evidence="9" key="1">
    <citation type="submission" date="2020-12" db="EMBL/GenBank/DDBJ databases">
        <title>Metabolic potential, ecology and presence of endohyphal bacteria is reflected in genomic diversity of Mucoromycotina.</title>
        <authorList>
            <person name="Muszewska A."/>
            <person name="Okrasinska A."/>
            <person name="Steczkiewicz K."/>
            <person name="Drgas O."/>
            <person name="Orlowska M."/>
            <person name="Perlinska-Lenart U."/>
            <person name="Aleksandrzak-Piekarczyk T."/>
            <person name="Szatraj K."/>
            <person name="Zielenkiewicz U."/>
            <person name="Pilsyk S."/>
            <person name="Malc E."/>
            <person name="Mieczkowski P."/>
            <person name="Kruszewska J.S."/>
            <person name="Biernat P."/>
            <person name="Pawlowska J."/>
        </authorList>
    </citation>
    <scope>NUCLEOTIDE SEQUENCE</scope>
    <source>
        <strain evidence="9">WA0000051536</strain>
    </source>
</reference>
<feature type="compositionally biased region" description="Low complexity" evidence="8">
    <location>
        <begin position="399"/>
        <end position="421"/>
    </location>
</feature>
<keyword evidence="5" id="KW-0811">Translocation</keyword>
<organism evidence="9 10">
    <name type="scientific">Umbelopsis vinacea</name>
    <dbReference type="NCBI Taxonomy" id="44442"/>
    <lineage>
        <taxon>Eukaryota</taxon>
        <taxon>Fungi</taxon>
        <taxon>Fungi incertae sedis</taxon>
        <taxon>Mucoromycota</taxon>
        <taxon>Mucoromycotina</taxon>
        <taxon>Umbelopsidomycetes</taxon>
        <taxon>Umbelopsidales</taxon>
        <taxon>Umbelopsidaceae</taxon>
        <taxon>Umbelopsis</taxon>
    </lineage>
</organism>
<dbReference type="AlphaFoldDB" id="A0A8H7UFS4"/>
<proteinExistence type="predicted"/>
<keyword evidence="7" id="KW-0539">Nucleus</keyword>
<dbReference type="PANTHER" id="PTHR13437">
    <property type="entry name" value="NUCLEOPORIN P58/P45 NUCLEOPORIN-LIKE PROTEIN 1"/>
    <property type="match status" value="1"/>
</dbReference>
<dbReference type="Gene3D" id="6.10.140.1350">
    <property type="match status" value="1"/>
</dbReference>
<evidence type="ECO:0000256" key="5">
    <source>
        <dbReference type="ARBA" id="ARBA00023010"/>
    </source>
</evidence>
<evidence type="ECO:0000256" key="4">
    <source>
        <dbReference type="ARBA" id="ARBA00022927"/>
    </source>
</evidence>
<accession>A0A8H7UFS4</accession>
<feature type="compositionally biased region" description="Low complexity" evidence="8">
    <location>
        <begin position="441"/>
        <end position="471"/>
    </location>
</feature>
<dbReference type="GO" id="GO:0015031">
    <property type="term" value="P:protein transport"/>
    <property type="evidence" value="ECO:0007669"/>
    <property type="project" value="UniProtKB-KW"/>
</dbReference>
<evidence type="ECO:0000256" key="2">
    <source>
        <dbReference type="ARBA" id="ARBA00022448"/>
    </source>
</evidence>
<feature type="compositionally biased region" description="Low complexity" evidence="8">
    <location>
        <begin position="482"/>
        <end position="494"/>
    </location>
</feature>
<dbReference type="EMBL" id="JAEPRA010000006">
    <property type="protein sequence ID" value="KAG2184131.1"/>
    <property type="molecule type" value="Genomic_DNA"/>
</dbReference>
<name>A0A8H7UFS4_9FUNG</name>